<gene>
    <name evidence="1" type="ORF">FOA19_19390</name>
</gene>
<evidence type="ECO:0000313" key="2">
    <source>
        <dbReference type="Proteomes" id="UP000324133"/>
    </source>
</evidence>
<dbReference type="GO" id="GO:0004180">
    <property type="term" value="F:carboxypeptidase activity"/>
    <property type="evidence" value="ECO:0007669"/>
    <property type="project" value="UniProtKB-KW"/>
</dbReference>
<sequence>MNRSYITFAFFGLFLLLCSFTIPSWEGEVLVKREKITLSGTITESQTGQPIAYASIGILNGSEGTISDEKGNFSFSVSQEKLEEMVRISAIGFAAKEVKVSNLWQARTPENKLVIALDAQPVQLAEVDVHVKKWKTKKLGGSAGPVTMVHHNFAMFQRSLHENLGHEMGILIKNGPKTAFLNKLNFCLTMNKYDLVKFRLNVYSVKDNLPYQNLAPKDIYVTVENQKRGWIAVDLEPYNLYVQDDFVVSLEWIDCLPKKDALALTIAGALPGFHTTFHKDASQAKWEKITSFGMGMNVEVQRQN</sequence>
<dbReference type="Gene3D" id="2.60.40.1120">
    <property type="entry name" value="Carboxypeptidase-like, regulatory domain"/>
    <property type="match status" value="1"/>
</dbReference>
<comment type="caution">
    <text evidence="1">The sequence shown here is derived from an EMBL/GenBank/DDBJ whole genome shotgun (WGS) entry which is preliminary data.</text>
</comment>
<protein>
    <submittedName>
        <fullName evidence="1">Carboxypeptidase-like regulatory domain-containing protein</fullName>
    </submittedName>
</protein>
<accession>A0A5B6TBS1</accession>
<keyword evidence="2" id="KW-1185">Reference proteome</keyword>
<organism evidence="1 2">
    <name type="scientific">Rufibacter hautae</name>
    <dbReference type="NCBI Taxonomy" id="2595005"/>
    <lineage>
        <taxon>Bacteria</taxon>
        <taxon>Pseudomonadati</taxon>
        <taxon>Bacteroidota</taxon>
        <taxon>Cytophagia</taxon>
        <taxon>Cytophagales</taxon>
        <taxon>Hymenobacteraceae</taxon>
        <taxon>Rufibacter</taxon>
    </lineage>
</organism>
<dbReference type="OrthoDB" id="848221at2"/>
<dbReference type="AlphaFoldDB" id="A0A5B6TBS1"/>
<dbReference type="InterPro" id="IPR008969">
    <property type="entry name" value="CarboxyPept-like_regulatory"/>
</dbReference>
<dbReference type="Proteomes" id="UP000324133">
    <property type="component" value="Unassembled WGS sequence"/>
</dbReference>
<dbReference type="SUPFAM" id="SSF49464">
    <property type="entry name" value="Carboxypeptidase regulatory domain-like"/>
    <property type="match status" value="1"/>
</dbReference>
<dbReference type="EMBL" id="VKKY01000003">
    <property type="protein sequence ID" value="KAA3436553.1"/>
    <property type="molecule type" value="Genomic_DNA"/>
</dbReference>
<keyword evidence="1" id="KW-0121">Carboxypeptidase</keyword>
<evidence type="ECO:0000313" key="1">
    <source>
        <dbReference type="EMBL" id="KAA3436553.1"/>
    </source>
</evidence>
<reference evidence="1 2" key="1">
    <citation type="submission" date="2019-07" db="EMBL/GenBank/DDBJ databases">
        <title>Rufibacter sp. nov., isolated from lake sediment.</title>
        <authorList>
            <person name="Qu J.-H."/>
        </authorList>
    </citation>
    <scope>NUCLEOTIDE SEQUENCE [LARGE SCALE GENOMIC DNA]</scope>
    <source>
        <strain evidence="1 2">NBS58-1</strain>
    </source>
</reference>
<keyword evidence="1" id="KW-0645">Protease</keyword>
<keyword evidence="1" id="KW-0378">Hydrolase</keyword>
<name>A0A5B6TBS1_9BACT</name>
<dbReference type="RefSeq" id="WP_149092494.1">
    <property type="nucleotide sequence ID" value="NZ_VKKY01000003.1"/>
</dbReference>
<proteinExistence type="predicted"/>
<dbReference type="Pfam" id="PF13715">
    <property type="entry name" value="CarbopepD_reg_2"/>
    <property type="match status" value="1"/>
</dbReference>